<dbReference type="AlphaFoldDB" id="A0A060T153"/>
<comment type="caution">
    <text evidence="2">The sequence shown here is derived from an EMBL/GenBank/DDBJ whole genome shotgun (WGS) entry which is preliminary data.</text>
</comment>
<feature type="compositionally biased region" description="Acidic residues" evidence="1">
    <location>
        <begin position="43"/>
        <end position="53"/>
    </location>
</feature>
<evidence type="ECO:0000313" key="3">
    <source>
        <dbReference type="Proteomes" id="UP000029665"/>
    </source>
</evidence>
<feature type="region of interest" description="Disordered" evidence="1">
    <location>
        <begin position="1"/>
        <end position="122"/>
    </location>
</feature>
<feature type="compositionally biased region" description="Polar residues" evidence="1">
    <location>
        <begin position="54"/>
        <end position="67"/>
    </location>
</feature>
<feature type="region of interest" description="Disordered" evidence="1">
    <location>
        <begin position="185"/>
        <end position="229"/>
    </location>
</feature>
<dbReference type="Proteomes" id="UP000029665">
    <property type="component" value="Unassembled WGS sequence"/>
</dbReference>
<feature type="compositionally biased region" description="Low complexity" evidence="1">
    <location>
        <begin position="108"/>
        <end position="117"/>
    </location>
</feature>
<gene>
    <name evidence="2" type="ORF">BN946_scf184789.g5</name>
</gene>
<dbReference type="HOGENOM" id="CLU_608509_0_0_1"/>
<protein>
    <submittedName>
        <fullName evidence="2">Uncharacterized protein</fullName>
    </submittedName>
</protein>
<reference evidence="2" key="1">
    <citation type="submission" date="2014-01" db="EMBL/GenBank/DDBJ databases">
        <title>The genome of the white-rot fungus Pycnoporus cinnabarinus: a basidiomycete model with a versatile arsenal for lignocellulosic biomass breakdown.</title>
        <authorList>
            <person name="Levasseur A."/>
            <person name="Lomascolo A."/>
            <person name="Ruiz-Duenas F.J."/>
            <person name="Uzan E."/>
            <person name="Piumi F."/>
            <person name="Kues U."/>
            <person name="Ram A.F.J."/>
            <person name="Murat C."/>
            <person name="Haon M."/>
            <person name="Benoit I."/>
            <person name="Arfi Y."/>
            <person name="Chevret D."/>
            <person name="Drula E."/>
            <person name="Kwon M.J."/>
            <person name="Gouret P."/>
            <person name="Lesage-Meessen L."/>
            <person name="Lombard V."/>
            <person name="Mariette J."/>
            <person name="Noirot C."/>
            <person name="Park J."/>
            <person name="Patyshakuliyeva A."/>
            <person name="Wieneger R.A.B."/>
            <person name="Wosten H.A.B."/>
            <person name="Martin F."/>
            <person name="Coutinho P.M."/>
            <person name="de Vries R."/>
            <person name="Martinez A.T."/>
            <person name="Klopp C."/>
            <person name="Pontarotti P."/>
            <person name="Henrissat B."/>
            <person name="Record E."/>
        </authorList>
    </citation>
    <scope>NUCLEOTIDE SEQUENCE [LARGE SCALE GENOMIC DNA]</scope>
    <source>
        <strain evidence="2">BRFM137</strain>
    </source>
</reference>
<evidence type="ECO:0000256" key="1">
    <source>
        <dbReference type="SAM" id="MobiDB-lite"/>
    </source>
</evidence>
<dbReference type="EMBL" id="CCBP010000755">
    <property type="protein sequence ID" value="CDO78249.1"/>
    <property type="molecule type" value="Genomic_DNA"/>
</dbReference>
<proteinExistence type="predicted"/>
<sequence>MQYPLASPAPCHFHSPAPEGLAGLISSNESSDDPLSESLLNIEDQEPSLEDIESGSSGDEYQPQNQDAEGESKMDDDSEAEDSTDVRPAQGKKNVKQTKPHRADVKAVKVVASQKASSARDWEQVLEDNNTGLSMAAVQTSQKNGQQCAASVSSAASTAPVSSSANSVAGDSSNADDLFLTTYTEFTDDNGNSQPPLPPSPPRSSRYHIRDSSAKMTTEISSDIGPTPPSRKIAAIEVSLPTDCFPRTLLSSALQCKDILTKVITCTSAPDTQKLPTSTAKTTSYPPTLTSTTARAGINISLTQALAPGHAGQEQGTATTGNGKTPKSKVSDLPAVLCKPFNTWFVPLIRQYLRVKPPWVEITLVATFQEIIEDARNASLEGDSEEADPLAESAFSTPDQVGIYAEWLLGNVKKKAPFYWKRWNGSDKPEVHFHSLYDMYKWVPKKTTDV</sequence>
<evidence type="ECO:0000313" key="2">
    <source>
        <dbReference type="EMBL" id="CDO78249.1"/>
    </source>
</evidence>
<feature type="compositionally biased region" description="Polar residues" evidence="1">
    <location>
        <begin position="314"/>
        <end position="325"/>
    </location>
</feature>
<feature type="region of interest" description="Disordered" evidence="1">
    <location>
        <begin position="308"/>
        <end position="329"/>
    </location>
</feature>
<organism evidence="2 3">
    <name type="scientific">Pycnoporus cinnabarinus</name>
    <name type="common">Cinnabar-red polypore</name>
    <name type="synonym">Trametes cinnabarina</name>
    <dbReference type="NCBI Taxonomy" id="5643"/>
    <lineage>
        <taxon>Eukaryota</taxon>
        <taxon>Fungi</taxon>
        <taxon>Dikarya</taxon>
        <taxon>Basidiomycota</taxon>
        <taxon>Agaricomycotina</taxon>
        <taxon>Agaricomycetes</taxon>
        <taxon>Polyporales</taxon>
        <taxon>Polyporaceae</taxon>
        <taxon>Trametes</taxon>
    </lineage>
</organism>
<keyword evidence="3" id="KW-1185">Reference proteome</keyword>
<accession>A0A060T153</accession>
<name>A0A060T153_PYCCI</name>